<organism evidence="1 2">
    <name type="scientific">Paenibacillus hemerocallicola</name>
    <dbReference type="NCBI Taxonomy" id="1172614"/>
    <lineage>
        <taxon>Bacteria</taxon>
        <taxon>Bacillati</taxon>
        <taxon>Bacillota</taxon>
        <taxon>Bacilli</taxon>
        <taxon>Bacillales</taxon>
        <taxon>Paenibacillaceae</taxon>
        <taxon>Paenibacillus</taxon>
    </lineage>
</organism>
<keyword evidence="2" id="KW-1185">Reference proteome</keyword>
<evidence type="ECO:0000313" key="1">
    <source>
        <dbReference type="EMBL" id="TNJ63888.1"/>
    </source>
</evidence>
<dbReference type="Proteomes" id="UP000307943">
    <property type="component" value="Unassembled WGS sequence"/>
</dbReference>
<dbReference type="RefSeq" id="WP_139604578.1">
    <property type="nucleotide sequence ID" value="NZ_VDCQ01000036.1"/>
</dbReference>
<reference evidence="1 2" key="1">
    <citation type="submission" date="2019-05" db="EMBL/GenBank/DDBJ databases">
        <title>We sequenced the genome of Paenibacillus hemerocallicola KCTC 33185 for further insight into its adaptation and study the phylogeny of Paenibacillus.</title>
        <authorList>
            <person name="Narsing Rao M.P."/>
        </authorList>
    </citation>
    <scope>NUCLEOTIDE SEQUENCE [LARGE SCALE GENOMIC DNA]</scope>
    <source>
        <strain evidence="1 2">KCTC 33185</strain>
    </source>
</reference>
<sequence>MLELLALLMESQQRSHHMAGAADAVEKTVASVREHDADRLFLLISGEGRSRSEARLLTESQAWQNLYAFRSGNIHLAEAKWNYDDSLTRHRLLPVLPHILASRL</sequence>
<evidence type="ECO:0000313" key="2">
    <source>
        <dbReference type="Proteomes" id="UP000307943"/>
    </source>
</evidence>
<gene>
    <name evidence="1" type="ORF">FE784_22940</name>
</gene>
<dbReference type="EMBL" id="VDCQ01000036">
    <property type="protein sequence ID" value="TNJ63888.1"/>
    <property type="molecule type" value="Genomic_DNA"/>
</dbReference>
<dbReference type="Gene3D" id="3.40.50.1980">
    <property type="entry name" value="Nitrogenase molybdenum iron protein domain"/>
    <property type="match status" value="1"/>
</dbReference>
<accession>A0A5C4T491</accession>
<dbReference type="OrthoDB" id="2241086at2"/>
<protein>
    <submittedName>
        <fullName evidence="1">Uncharacterized protein</fullName>
    </submittedName>
</protein>
<comment type="caution">
    <text evidence="1">The sequence shown here is derived from an EMBL/GenBank/DDBJ whole genome shotgun (WGS) entry which is preliminary data.</text>
</comment>
<proteinExistence type="predicted"/>
<name>A0A5C4T491_9BACL</name>
<dbReference type="AlphaFoldDB" id="A0A5C4T491"/>